<evidence type="ECO:0000256" key="7">
    <source>
        <dbReference type="ARBA" id="ARBA00023136"/>
    </source>
</evidence>
<evidence type="ECO:0000313" key="10">
    <source>
        <dbReference type="EMBL" id="CAG6628589.1"/>
    </source>
</evidence>
<dbReference type="EMBL" id="HBUF01068199">
    <property type="protein sequence ID" value="CAG6628589.1"/>
    <property type="molecule type" value="Transcribed_RNA"/>
</dbReference>
<feature type="transmembrane region" description="Helical" evidence="8">
    <location>
        <begin position="106"/>
        <end position="127"/>
    </location>
</feature>
<keyword evidence="7 8" id="KW-0472">Membrane</keyword>
<evidence type="ECO:0000256" key="3">
    <source>
        <dbReference type="ARBA" id="ARBA00022475"/>
    </source>
</evidence>
<proteinExistence type="predicted"/>
<evidence type="ECO:0000256" key="8">
    <source>
        <dbReference type="SAM" id="Phobius"/>
    </source>
</evidence>
<dbReference type="PANTHER" id="PTHR48021">
    <property type="match status" value="1"/>
</dbReference>
<feature type="transmembrane region" description="Helical" evidence="8">
    <location>
        <begin position="307"/>
        <end position="333"/>
    </location>
</feature>
<dbReference type="PANTHER" id="PTHR48021:SF1">
    <property type="entry name" value="GH07001P-RELATED"/>
    <property type="match status" value="1"/>
</dbReference>
<feature type="transmembrane region" description="Helical" evidence="8">
    <location>
        <begin position="245"/>
        <end position="267"/>
    </location>
</feature>
<accession>A0A8D8QBF7</accession>
<feature type="domain" description="Major facilitator superfamily (MFS) profile" evidence="9">
    <location>
        <begin position="1"/>
        <end position="398"/>
    </location>
</feature>
<keyword evidence="2" id="KW-0813">Transport</keyword>
<keyword evidence="3" id="KW-1003">Cell membrane</keyword>
<name>A0A8D8QBF7_9HEMI</name>
<evidence type="ECO:0000256" key="4">
    <source>
        <dbReference type="ARBA" id="ARBA00022597"/>
    </source>
</evidence>
<feature type="transmembrane region" description="Helical" evidence="8">
    <location>
        <begin position="213"/>
        <end position="233"/>
    </location>
</feature>
<feature type="transmembrane region" description="Helical" evidence="8">
    <location>
        <begin position="49"/>
        <end position="67"/>
    </location>
</feature>
<feature type="transmembrane region" description="Helical" evidence="8">
    <location>
        <begin position="73"/>
        <end position="94"/>
    </location>
</feature>
<reference evidence="10" key="1">
    <citation type="submission" date="2021-05" db="EMBL/GenBank/DDBJ databases">
        <authorList>
            <person name="Alioto T."/>
            <person name="Alioto T."/>
            <person name="Gomez Garrido J."/>
        </authorList>
    </citation>
    <scope>NUCLEOTIDE SEQUENCE</scope>
</reference>
<evidence type="ECO:0000259" key="9">
    <source>
        <dbReference type="PROSITE" id="PS50850"/>
    </source>
</evidence>
<keyword evidence="5 8" id="KW-0812">Transmembrane</keyword>
<dbReference type="GO" id="GO:0022857">
    <property type="term" value="F:transmembrane transporter activity"/>
    <property type="evidence" value="ECO:0007669"/>
    <property type="project" value="InterPro"/>
</dbReference>
<dbReference type="SUPFAM" id="SSF103473">
    <property type="entry name" value="MFS general substrate transporter"/>
    <property type="match status" value="1"/>
</dbReference>
<dbReference type="InterPro" id="IPR036259">
    <property type="entry name" value="MFS_trans_sf"/>
</dbReference>
<dbReference type="AlphaFoldDB" id="A0A8D8QBF7"/>
<comment type="subcellular location">
    <subcellularLocation>
        <location evidence="1">Cell membrane</location>
        <topology evidence="1">Multi-pass membrane protein</topology>
    </subcellularLocation>
</comment>
<feature type="transmembrane region" description="Helical" evidence="8">
    <location>
        <begin position="279"/>
        <end position="301"/>
    </location>
</feature>
<dbReference type="Gene3D" id="1.20.1250.20">
    <property type="entry name" value="MFS general substrate transporter like domains"/>
    <property type="match status" value="1"/>
</dbReference>
<evidence type="ECO:0000256" key="5">
    <source>
        <dbReference type="ARBA" id="ARBA00022692"/>
    </source>
</evidence>
<dbReference type="InterPro" id="IPR020846">
    <property type="entry name" value="MFS_dom"/>
</dbReference>
<evidence type="ECO:0000256" key="2">
    <source>
        <dbReference type="ARBA" id="ARBA00022448"/>
    </source>
</evidence>
<keyword evidence="4" id="KW-0762">Sugar transport</keyword>
<protein>
    <submittedName>
        <fullName evidence="10">Facilitated trehalose transporter Tret1</fullName>
    </submittedName>
</protein>
<feature type="transmembrane region" description="Helical" evidence="8">
    <location>
        <begin position="133"/>
        <end position="152"/>
    </location>
</feature>
<evidence type="ECO:0000256" key="6">
    <source>
        <dbReference type="ARBA" id="ARBA00022989"/>
    </source>
</evidence>
<keyword evidence="6 8" id="KW-1133">Transmembrane helix</keyword>
<dbReference type="GO" id="GO:0005886">
    <property type="term" value="C:plasma membrane"/>
    <property type="evidence" value="ECO:0007669"/>
    <property type="project" value="UniProtKB-SubCell"/>
</dbReference>
<dbReference type="PROSITE" id="PS50850">
    <property type="entry name" value="MFS"/>
    <property type="match status" value="1"/>
</dbReference>
<dbReference type="FunFam" id="1.20.1250.20:FF:000218">
    <property type="entry name" value="facilitated trehalose transporter Tret1"/>
    <property type="match status" value="1"/>
</dbReference>
<dbReference type="EMBL" id="HBUF01068198">
    <property type="protein sequence ID" value="CAG6628588.1"/>
    <property type="molecule type" value="Transcribed_RNA"/>
</dbReference>
<sequence>MDTEPDLEQIGFRLNTYQISWMTAFLDLGNISSPVLTCILMKKIGRKKCLFLSALFFCVPILFLVYQNVLSLYIARFSVGFAKGIALTTLPLYTSEVSDSRIRGTLVALASTFMYVGLLSTLFVGALVSLRTLTITLCIVPFIFMFLFSFVPESPYYLASIMKLEDAKESLRWFRATDNVDDEFEAIVRKLEADMKESSSFLELFRNSCNRKALVLVIVTSSLQRLGGITSLIVYAPKTFPETNIPILCPTNSSTILMVSIVVSAVTQYRLSDILGRKTLLALSSLGDCIALVLMGVYFILPLSDYSYSVYLFLILFGLSYSGVGSIPFMLVGELFPMNIRCQASSLSAVSMAAGSFLTNKFHLLLVTFASASVIIFIYAFFNFVMFVFTIKYVFETKCKTFEEIQHILENTVRKKEIANKGKEMPV</sequence>
<evidence type="ECO:0000256" key="1">
    <source>
        <dbReference type="ARBA" id="ARBA00004651"/>
    </source>
</evidence>
<feature type="transmembrane region" description="Helical" evidence="8">
    <location>
        <begin position="364"/>
        <end position="391"/>
    </location>
</feature>
<dbReference type="InterPro" id="IPR050549">
    <property type="entry name" value="MFS_Trehalose_Transporter"/>
</dbReference>
<dbReference type="Pfam" id="PF00083">
    <property type="entry name" value="Sugar_tr"/>
    <property type="match status" value="1"/>
</dbReference>
<dbReference type="InterPro" id="IPR005828">
    <property type="entry name" value="MFS_sugar_transport-like"/>
</dbReference>
<organism evidence="10">
    <name type="scientific">Cacopsylla melanoneura</name>
    <dbReference type="NCBI Taxonomy" id="428564"/>
    <lineage>
        <taxon>Eukaryota</taxon>
        <taxon>Metazoa</taxon>
        <taxon>Ecdysozoa</taxon>
        <taxon>Arthropoda</taxon>
        <taxon>Hexapoda</taxon>
        <taxon>Insecta</taxon>
        <taxon>Pterygota</taxon>
        <taxon>Neoptera</taxon>
        <taxon>Paraneoptera</taxon>
        <taxon>Hemiptera</taxon>
        <taxon>Sternorrhyncha</taxon>
        <taxon>Psylloidea</taxon>
        <taxon>Psyllidae</taxon>
        <taxon>Psyllinae</taxon>
        <taxon>Cacopsylla</taxon>
    </lineage>
</organism>